<protein>
    <recommendedName>
        <fullName evidence="2">Fungal STAND N-terminal Goodbye domain-containing protein</fullName>
    </recommendedName>
</protein>
<proteinExistence type="predicted"/>
<keyword evidence="4" id="KW-1185">Reference proteome</keyword>
<evidence type="ECO:0000313" key="4">
    <source>
        <dbReference type="Proteomes" id="UP001600888"/>
    </source>
</evidence>
<gene>
    <name evidence="3" type="ORF">FJTKL_07734</name>
</gene>
<comment type="caution">
    <text evidence="3">The sequence shown here is derived from an EMBL/GenBank/DDBJ whole genome shotgun (WGS) entry which is preliminary data.</text>
</comment>
<evidence type="ECO:0000256" key="1">
    <source>
        <dbReference type="SAM" id="MobiDB-lite"/>
    </source>
</evidence>
<accession>A0ABR4ETF9</accession>
<reference evidence="3 4" key="1">
    <citation type="submission" date="2024-03" db="EMBL/GenBank/DDBJ databases">
        <title>A high-quality draft genome sequence of Diaporthe vaccinii, a causative agent of upright dieback and viscid rot disease in cranberry plants.</title>
        <authorList>
            <person name="Sarrasin M."/>
            <person name="Lang B.F."/>
            <person name="Burger G."/>
        </authorList>
    </citation>
    <scope>NUCLEOTIDE SEQUENCE [LARGE SCALE GENOMIC DNA]</scope>
    <source>
        <strain evidence="3 4">IS7</strain>
    </source>
</reference>
<feature type="domain" description="Fungal STAND N-terminal Goodbye" evidence="2">
    <location>
        <begin position="23"/>
        <end position="147"/>
    </location>
</feature>
<organism evidence="3 4">
    <name type="scientific">Diaporthe vaccinii</name>
    <dbReference type="NCBI Taxonomy" id="105482"/>
    <lineage>
        <taxon>Eukaryota</taxon>
        <taxon>Fungi</taxon>
        <taxon>Dikarya</taxon>
        <taxon>Ascomycota</taxon>
        <taxon>Pezizomycotina</taxon>
        <taxon>Sordariomycetes</taxon>
        <taxon>Sordariomycetidae</taxon>
        <taxon>Diaporthales</taxon>
        <taxon>Diaporthaceae</taxon>
        <taxon>Diaporthe</taxon>
        <taxon>Diaporthe eres species complex</taxon>
    </lineage>
</organism>
<sequence>MELQTRSSFTREEAQAAELKQMWDAALREYDESRGHADSQNPSSALSHEEIDSCTSLEEYLEEKNKGFKSFRAKKKKLFGALRAALQPVQAMGSIASGAASTVFAPSSSIFSAVTFLVQAAQNVTKKYDMIIAMFEEMQRFTDRLKVLVRHGAMDDDLRKEVVKTMAIILKFIGVVEKAIRDGRTGTSCSSPQKARFLPSHPPWLNPVLRASDQGGRTLHYIHWAQ</sequence>
<evidence type="ECO:0000313" key="3">
    <source>
        <dbReference type="EMBL" id="KAL2285728.1"/>
    </source>
</evidence>
<evidence type="ECO:0000259" key="2">
    <source>
        <dbReference type="Pfam" id="PF17109"/>
    </source>
</evidence>
<dbReference type="InterPro" id="IPR031350">
    <property type="entry name" value="Goodbye_dom"/>
</dbReference>
<name>A0ABR4ETF9_9PEZI</name>
<feature type="region of interest" description="Disordered" evidence="1">
    <location>
        <begin position="30"/>
        <end position="49"/>
    </location>
</feature>
<dbReference type="Pfam" id="PF17109">
    <property type="entry name" value="Goodbye"/>
    <property type="match status" value="1"/>
</dbReference>
<dbReference type="Proteomes" id="UP001600888">
    <property type="component" value="Unassembled WGS sequence"/>
</dbReference>
<dbReference type="EMBL" id="JBAWTH010000029">
    <property type="protein sequence ID" value="KAL2285728.1"/>
    <property type="molecule type" value="Genomic_DNA"/>
</dbReference>